<proteinExistence type="predicted"/>
<comment type="caution">
    <text evidence="1">The sequence shown here is derived from an EMBL/GenBank/DDBJ whole genome shotgun (WGS) entry which is preliminary data.</text>
</comment>
<evidence type="ECO:0000313" key="2">
    <source>
        <dbReference type="Proteomes" id="UP000708208"/>
    </source>
</evidence>
<protein>
    <submittedName>
        <fullName evidence="1">Uncharacterized protein</fullName>
    </submittedName>
</protein>
<dbReference type="AlphaFoldDB" id="A0A8J2L4D8"/>
<accession>A0A8J2L4D8</accession>
<name>A0A8J2L4D8_9HEXA</name>
<organism evidence="1 2">
    <name type="scientific">Allacma fusca</name>
    <dbReference type="NCBI Taxonomy" id="39272"/>
    <lineage>
        <taxon>Eukaryota</taxon>
        <taxon>Metazoa</taxon>
        <taxon>Ecdysozoa</taxon>
        <taxon>Arthropoda</taxon>
        <taxon>Hexapoda</taxon>
        <taxon>Collembola</taxon>
        <taxon>Symphypleona</taxon>
        <taxon>Sminthuridae</taxon>
        <taxon>Allacma</taxon>
    </lineage>
</organism>
<gene>
    <name evidence="1" type="ORF">AFUS01_LOCUS37632</name>
</gene>
<dbReference type="Proteomes" id="UP000708208">
    <property type="component" value="Unassembled WGS sequence"/>
</dbReference>
<sequence length="54" mass="6282">GFNPGNVKYVSDSLVNCPIWNFHFGTSSKVEIGTDEWNPLLWDEIRRGKFQPRE</sequence>
<reference evidence="1" key="1">
    <citation type="submission" date="2021-06" db="EMBL/GenBank/DDBJ databases">
        <authorList>
            <person name="Hodson N. C."/>
            <person name="Mongue J. A."/>
            <person name="Jaron S. K."/>
        </authorList>
    </citation>
    <scope>NUCLEOTIDE SEQUENCE</scope>
</reference>
<dbReference type="EMBL" id="CAJVCH010544373">
    <property type="protein sequence ID" value="CAG7827656.1"/>
    <property type="molecule type" value="Genomic_DNA"/>
</dbReference>
<feature type="non-terminal residue" evidence="1">
    <location>
        <position position="1"/>
    </location>
</feature>
<keyword evidence="2" id="KW-1185">Reference proteome</keyword>
<evidence type="ECO:0000313" key="1">
    <source>
        <dbReference type="EMBL" id="CAG7827656.1"/>
    </source>
</evidence>